<dbReference type="Gramene" id="ERN13339">
    <property type="protein sequence ID" value="ERN13339"/>
    <property type="gene ID" value="AMTR_s00041p00107850"/>
</dbReference>
<gene>
    <name evidence="2" type="ORF">AMTR_s00041p00107850</name>
</gene>
<evidence type="ECO:0000313" key="3">
    <source>
        <dbReference type="Proteomes" id="UP000017836"/>
    </source>
</evidence>
<evidence type="ECO:0000256" key="1">
    <source>
        <dbReference type="SAM" id="MobiDB-lite"/>
    </source>
</evidence>
<feature type="region of interest" description="Disordered" evidence="1">
    <location>
        <begin position="1"/>
        <end position="114"/>
    </location>
</feature>
<dbReference type="AlphaFoldDB" id="W1PYZ2"/>
<protein>
    <submittedName>
        <fullName evidence="2">Uncharacterized protein</fullName>
    </submittedName>
</protein>
<dbReference type="Proteomes" id="UP000017836">
    <property type="component" value="Unassembled WGS sequence"/>
</dbReference>
<organism evidence="2 3">
    <name type="scientific">Amborella trichopoda</name>
    <dbReference type="NCBI Taxonomy" id="13333"/>
    <lineage>
        <taxon>Eukaryota</taxon>
        <taxon>Viridiplantae</taxon>
        <taxon>Streptophyta</taxon>
        <taxon>Embryophyta</taxon>
        <taxon>Tracheophyta</taxon>
        <taxon>Spermatophyta</taxon>
        <taxon>Magnoliopsida</taxon>
        <taxon>Amborellales</taxon>
        <taxon>Amborellaceae</taxon>
        <taxon>Amborella</taxon>
    </lineage>
</organism>
<name>W1PYZ2_AMBTC</name>
<feature type="compositionally biased region" description="Basic and acidic residues" evidence="1">
    <location>
        <begin position="19"/>
        <end position="36"/>
    </location>
</feature>
<dbReference type="EMBL" id="KI392588">
    <property type="protein sequence ID" value="ERN13339.1"/>
    <property type="molecule type" value="Genomic_DNA"/>
</dbReference>
<proteinExistence type="predicted"/>
<keyword evidence="3" id="KW-1185">Reference proteome</keyword>
<feature type="compositionally biased region" description="Basic residues" evidence="1">
    <location>
        <begin position="1"/>
        <end position="18"/>
    </location>
</feature>
<dbReference type="HOGENOM" id="CLU_2124416_0_0_1"/>
<accession>W1PYZ2</accession>
<feature type="compositionally biased region" description="Basic and acidic residues" evidence="1">
    <location>
        <begin position="81"/>
        <end position="108"/>
    </location>
</feature>
<reference evidence="3" key="1">
    <citation type="journal article" date="2013" name="Science">
        <title>The Amborella genome and the evolution of flowering plants.</title>
        <authorList>
            <consortium name="Amborella Genome Project"/>
        </authorList>
    </citation>
    <scope>NUCLEOTIDE SEQUENCE [LARGE SCALE GENOMIC DNA]</scope>
</reference>
<evidence type="ECO:0000313" key="2">
    <source>
        <dbReference type="EMBL" id="ERN13339.1"/>
    </source>
</evidence>
<sequence>MHRAGTKKKVFLPIKRGRERKEEGKGGRGGRGRKEWNGQGTSPPKPETSWPRSHLSGYRVKLPHPSPYSRVGTCIKQGQKKGGEKEKGRKNGGREGRGDGAGVKEWDGRGTSLK</sequence>